<dbReference type="OrthoDB" id="267397at2759"/>
<feature type="compositionally biased region" description="Pro residues" evidence="1">
    <location>
        <begin position="75"/>
        <end position="95"/>
    </location>
</feature>
<dbReference type="PROSITE" id="PS50053">
    <property type="entry name" value="UBIQUITIN_2"/>
    <property type="match status" value="1"/>
</dbReference>
<evidence type="ECO:0000256" key="1">
    <source>
        <dbReference type="SAM" id="MobiDB-lite"/>
    </source>
</evidence>
<dbReference type="eggNOG" id="KOG4248">
    <property type="taxonomic scope" value="Eukaryota"/>
</dbReference>
<protein>
    <recommendedName>
        <fullName evidence="2">Ubiquitin-like domain-containing protein</fullName>
    </recommendedName>
</protein>
<dbReference type="InterPro" id="IPR029071">
    <property type="entry name" value="Ubiquitin-like_domsf"/>
</dbReference>
<feature type="domain" description="Ubiquitin-like" evidence="2">
    <location>
        <begin position="4"/>
        <end position="73"/>
    </location>
</feature>
<dbReference type="GO" id="GO:0031593">
    <property type="term" value="F:polyubiquitin modification-dependent protein binding"/>
    <property type="evidence" value="ECO:0007669"/>
    <property type="project" value="TreeGrafter"/>
</dbReference>
<dbReference type="GO" id="GO:0051787">
    <property type="term" value="F:misfolded protein binding"/>
    <property type="evidence" value="ECO:0007669"/>
    <property type="project" value="TreeGrafter"/>
</dbReference>
<dbReference type="GeneID" id="19952241"/>
<dbReference type="PANTHER" id="PTHR15204:SF0">
    <property type="entry name" value="LARGE PROLINE-RICH PROTEIN BAG6"/>
    <property type="match status" value="1"/>
</dbReference>
<dbReference type="PANTHER" id="PTHR15204">
    <property type="entry name" value="LARGE PROLINE-RICH PROTEIN BAG6"/>
    <property type="match status" value="1"/>
</dbReference>
<evidence type="ECO:0000313" key="3">
    <source>
        <dbReference type="EMBL" id="EQC30753.1"/>
    </source>
</evidence>
<dbReference type="RefSeq" id="XP_008615777.1">
    <property type="nucleotide sequence ID" value="XM_008617555.1"/>
</dbReference>
<dbReference type="InterPro" id="IPR000626">
    <property type="entry name" value="Ubiquitin-like_dom"/>
</dbReference>
<dbReference type="VEuPathDB" id="FungiDB:SDRG_11514"/>
<evidence type="ECO:0000259" key="2">
    <source>
        <dbReference type="PROSITE" id="PS50053"/>
    </source>
</evidence>
<dbReference type="CDD" id="cd17039">
    <property type="entry name" value="Ubl_ubiquitin_like"/>
    <property type="match status" value="1"/>
</dbReference>
<dbReference type="SUPFAM" id="SSF54236">
    <property type="entry name" value="Ubiquitin-like"/>
    <property type="match status" value="1"/>
</dbReference>
<dbReference type="EMBL" id="JH767173">
    <property type="protein sequence ID" value="EQC30753.1"/>
    <property type="molecule type" value="Genomic_DNA"/>
</dbReference>
<name>T0REN0_SAPDV</name>
<dbReference type="OMA" id="SARQMAY"/>
<sequence>MDEVHVTFKFMHEETMGLTTPLVTTVLALKEEIAASTQRPVAAQRLIYKGKLLHDEMSLAAYHFVDGDTIHVVTAPPPAAAPSPHASSPPSPTPSPSDGDEEASENVGRERPPYVSMHFIQLPLSPQPAPAPSPPDDAALLHQAQQWREETARLPRPALHPTPSSHAAFVESAIELGETLSHVSAQLQRLAWVVNQTPDDVESARQMAYLASLLEAMGPYARRLHTSLAQPPAPANSDQPSTSRLMGNLLRVLGGLDTTRDNPNDAFSQLLLMLQGVPWSLTAEHPAQDVANVIWQLSLPDVTTAEMPSLWRPTSVQAALQRTLDEVLGLGRVNATTNANEVDRRLDLWARATAAEYEGWLDAVIDAPDATSRHWNGAHVLLWRRVASTVVHGTPMDDTAFRDLALPFLSTLVWVLATYAPHLRAPVVVGRLIDGALDRAVASGVIAAPMLPFLQQRARTYTNALLHLVVAHTATVVLGDGPPAA</sequence>
<gene>
    <name evidence="3" type="ORF">SDRG_11514</name>
</gene>
<reference evidence="3 4" key="1">
    <citation type="submission" date="2012-04" db="EMBL/GenBank/DDBJ databases">
        <title>The Genome Sequence of Saprolegnia declina VS20.</title>
        <authorList>
            <consortium name="The Broad Institute Genome Sequencing Platform"/>
            <person name="Russ C."/>
            <person name="Nusbaum C."/>
            <person name="Tyler B."/>
            <person name="van West P."/>
            <person name="Dieguez-Uribeondo J."/>
            <person name="de Bruijn I."/>
            <person name="Tripathy S."/>
            <person name="Jiang R."/>
            <person name="Young S.K."/>
            <person name="Zeng Q."/>
            <person name="Gargeya S."/>
            <person name="Fitzgerald M."/>
            <person name="Haas B."/>
            <person name="Abouelleil A."/>
            <person name="Alvarado L."/>
            <person name="Arachchi H.M."/>
            <person name="Berlin A."/>
            <person name="Chapman S.B."/>
            <person name="Goldberg J."/>
            <person name="Griggs A."/>
            <person name="Gujja S."/>
            <person name="Hansen M."/>
            <person name="Howarth C."/>
            <person name="Imamovic A."/>
            <person name="Larimer J."/>
            <person name="McCowen C."/>
            <person name="Montmayeur A."/>
            <person name="Murphy C."/>
            <person name="Neiman D."/>
            <person name="Pearson M."/>
            <person name="Priest M."/>
            <person name="Roberts A."/>
            <person name="Saif S."/>
            <person name="Shea T."/>
            <person name="Sisk P."/>
            <person name="Sykes S."/>
            <person name="Wortman J."/>
            <person name="Nusbaum C."/>
            <person name="Birren B."/>
        </authorList>
    </citation>
    <scope>NUCLEOTIDE SEQUENCE [LARGE SCALE GENOMIC DNA]</scope>
    <source>
        <strain evidence="3 4">VS20</strain>
    </source>
</reference>
<organism evidence="3 4">
    <name type="scientific">Saprolegnia diclina (strain VS20)</name>
    <dbReference type="NCBI Taxonomy" id="1156394"/>
    <lineage>
        <taxon>Eukaryota</taxon>
        <taxon>Sar</taxon>
        <taxon>Stramenopiles</taxon>
        <taxon>Oomycota</taxon>
        <taxon>Saprolegniomycetes</taxon>
        <taxon>Saprolegniales</taxon>
        <taxon>Saprolegniaceae</taxon>
        <taxon>Saprolegnia</taxon>
    </lineage>
</organism>
<dbReference type="Proteomes" id="UP000030762">
    <property type="component" value="Unassembled WGS sequence"/>
</dbReference>
<dbReference type="Pfam" id="PF00240">
    <property type="entry name" value="ubiquitin"/>
    <property type="match status" value="1"/>
</dbReference>
<keyword evidence="4" id="KW-1185">Reference proteome</keyword>
<proteinExistence type="predicted"/>
<dbReference type="AlphaFoldDB" id="T0REN0"/>
<dbReference type="SMART" id="SM00213">
    <property type="entry name" value="UBQ"/>
    <property type="match status" value="1"/>
</dbReference>
<dbReference type="GO" id="GO:0036503">
    <property type="term" value="P:ERAD pathway"/>
    <property type="evidence" value="ECO:0007669"/>
    <property type="project" value="TreeGrafter"/>
</dbReference>
<dbReference type="InParanoid" id="T0REN0"/>
<feature type="region of interest" description="Disordered" evidence="1">
    <location>
        <begin position="75"/>
        <end position="111"/>
    </location>
</feature>
<evidence type="ECO:0000313" key="4">
    <source>
        <dbReference type="Proteomes" id="UP000030762"/>
    </source>
</evidence>
<dbReference type="STRING" id="1156394.T0REN0"/>
<dbReference type="GO" id="GO:0071818">
    <property type="term" value="C:BAT3 complex"/>
    <property type="evidence" value="ECO:0007669"/>
    <property type="project" value="TreeGrafter"/>
</dbReference>
<dbReference type="Gene3D" id="3.10.20.90">
    <property type="entry name" value="Phosphatidylinositol 3-kinase Catalytic Subunit, Chain A, domain 1"/>
    <property type="match status" value="1"/>
</dbReference>
<accession>T0REN0</accession>